<keyword evidence="2" id="KW-1185">Reference proteome</keyword>
<dbReference type="AlphaFoldDB" id="S8E6L4"/>
<dbReference type="STRING" id="743788.S8E6L4"/>
<dbReference type="OrthoDB" id="2768185at2759"/>
<protein>
    <submittedName>
        <fullName evidence="1">Uncharacterized protein</fullName>
    </submittedName>
</protein>
<accession>S8E6L4</accession>
<name>S8E6L4_FOMSC</name>
<reference evidence="1 2" key="1">
    <citation type="journal article" date="2012" name="Science">
        <title>The Paleozoic origin of enzymatic lignin decomposition reconstructed from 31 fungal genomes.</title>
        <authorList>
            <person name="Floudas D."/>
            <person name="Binder M."/>
            <person name="Riley R."/>
            <person name="Barry K."/>
            <person name="Blanchette R.A."/>
            <person name="Henrissat B."/>
            <person name="Martinez A.T."/>
            <person name="Otillar R."/>
            <person name="Spatafora J.W."/>
            <person name="Yadav J.S."/>
            <person name="Aerts A."/>
            <person name="Benoit I."/>
            <person name="Boyd A."/>
            <person name="Carlson A."/>
            <person name="Copeland A."/>
            <person name="Coutinho P.M."/>
            <person name="de Vries R.P."/>
            <person name="Ferreira P."/>
            <person name="Findley K."/>
            <person name="Foster B."/>
            <person name="Gaskell J."/>
            <person name="Glotzer D."/>
            <person name="Gorecki P."/>
            <person name="Heitman J."/>
            <person name="Hesse C."/>
            <person name="Hori C."/>
            <person name="Igarashi K."/>
            <person name="Jurgens J.A."/>
            <person name="Kallen N."/>
            <person name="Kersten P."/>
            <person name="Kohler A."/>
            <person name="Kuees U."/>
            <person name="Kumar T.K.A."/>
            <person name="Kuo A."/>
            <person name="LaButti K."/>
            <person name="Larrondo L.F."/>
            <person name="Lindquist E."/>
            <person name="Ling A."/>
            <person name="Lombard V."/>
            <person name="Lucas S."/>
            <person name="Lundell T."/>
            <person name="Martin R."/>
            <person name="McLaughlin D.J."/>
            <person name="Morgenstern I."/>
            <person name="Morin E."/>
            <person name="Murat C."/>
            <person name="Nagy L.G."/>
            <person name="Nolan M."/>
            <person name="Ohm R.A."/>
            <person name="Patyshakuliyeva A."/>
            <person name="Rokas A."/>
            <person name="Ruiz-Duenas F.J."/>
            <person name="Sabat G."/>
            <person name="Salamov A."/>
            <person name="Samejima M."/>
            <person name="Schmutz J."/>
            <person name="Slot J.C."/>
            <person name="St John F."/>
            <person name="Stenlid J."/>
            <person name="Sun H."/>
            <person name="Sun S."/>
            <person name="Syed K."/>
            <person name="Tsang A."/>
            <person name="Wiebenga A."/>
            <person name="Young D."/>
            <person name="Pisabarro A."/>
            <person name="Eastwood D.C."/>
            <person name="Martin F."/>
            <person name="Cullen D."/>
            <person name="Grigoriev I.V."/>
            <person name="Hibbett D.S."/>
        </authorList>
    </citation>
    <scope>NUCLEOTIDE SEQUENCE</scope>
    <source>
        <strain evidence="2">FP-58527</strain>
    </source>
</reference>
<dbReference type="HOGENOM" id="CLU_037660_0_0_1"/>
<dbReference type="InParanoid" id="S8E6L4"/>
<organism evidence="1 2">
    <name type="scientific">Fomitopsis schrenkii</name>
    <name type="common">Brown rot fungus</name>
    <dbReference type="NCBI Taxonomy" id="2126942"/>
    <lineage>
        <taxon>Eukaryota</taxon>
        <taxon>Fungi</taxon>
        <taxon>Dikarya</taxon>
        <taxon>Basidiomycota</taxon>
        <taxon>Agaricomycotina</taxon>
        <taxon>Agaricomycetes</taxon>
        <taxon>Polyporales</taxon>
        <taxon>Fomitopsis</taxon>
    </lineage>
</organism>
<sequence>MLSLTCRDGQRIATPRFLDTITFPLPWLLVWLHGAKRTLEASWELYDSFTAYMLAPGTHRLEFLKDLTLGEDAFCIEFGDRMEFTLQPRYDFRLAISLANVVRGAAGLRRLSIDRAESVFETASQLVEAIASLKRLEEVCFRDADVITLGLLSTMQSRPRKVEIYIKEYNDPETRERWWGRYTVGEDSFLHNFTECLETLHLGRGFGIIQMLEPNTVWPAVRELKLPRSQGWPRELVDLQVTSHAFPNLRYLHVDELPESATLGLGGRWTTLDTVHSGDPIPLHCPVRYLNMGDWWVNRGRMLDTTAPILRKTLPIIVECPASKAHYRCFAEHAPSIRFLRVHHAPSSDPSDRLSSDFSDSWSGRTDRSALAILADEFSCLQTLPLKAIEVNFRSKHPWYHEGMMFHEEASKTGFSKTSISKTFPWEQYAGVIATCIPALEYIGIRQELSNGYVKASWSKSP</sequence>
<dbReference type="EMBL" id="KE504150">
    <property type="protein sequence ID" value="EPT00283.1"/>
    <property type="molecule type" value="Genomic_DNA"/>
</dbReference>
<evidence type="ECO:0000313" key="1">
    <source>
        <dbReference type="EMBL" id="EPT00283.1"/>
    </source>
</evidence>
<evidence type="ECO:0000313" key="2">
    <source>
        <dbReference type="Proteomes" id="UP000015241"/>
    </source>
</evidence>
<gene>
    <name evidence="1" type="ORF">FOMPIDRAFT_89758</name>
</gene>
<dbReference type="Proteomes" id="UP000015241">
    <property type="component" value="Unassembled WGS sequence"/>
</dbReference>
<proteinExistence type="predicted"/>